<gene>
    <name evidence="1" type="ORF">DEJ48_16550</name>
</gene>
<dbReference type="OrthoDB" id="4828169at2"/>
<reference evidence="1 2" key="1">
    <citation type="submission" date="2018-05" db="EMBL/GenBank/DDBJ databases">
        <title>Streptomyces venezuelae.</title>
        <authorList>
            <person name="Kim W."/>
            <person name="Lee N."/>
            <person name="Cho B.-K."/>
        </authorList>
    </citation>
    <scope>NUCLEOTIDE SEQUENCE [LARGE SCALE GENOMIC DNA]</scope>
    <source>
        <strain evidence="1 2">ATCC 14584</strain>
    </source>
</reference>
<accession>A0A5P2C2B8</accession>
<evidence type="ECO:0000313" key="1">
    <source>
        <dbReference type="EMBL" id="QES34799.1"/>
    </source>
</evidence>
<dbReference type="EMBL" id="CP029192">
    <property type="protein sequence ID" value="QES34799.1"/>
    <property type="molecule type" value="Genomic_DNA"/>
</dbReference>
<proteinExistence type="predicted"/>
<name>A0A5P2C2B8_STRVZ</name>
<protein>
    <recommendedName>
        <fullName evidence="3">WXG100 family type VII secretion target</fullName>
    </recommendedName>
</protein>
<dbReference type="Proteomes" id="UP000322927">
    <property type="component" value="Chromosome"/>
</dbReference>
<organism evidence="1 2">
    <name type="scientific">Streptomyces venezuelae</name>
    <dbReference type="NCBI Taxonomy" id="54571"/>
    <lineage>
        <taxon>Bacteria</taxon>
        <taxon>Bacillati</taxon>
        <taxon>Actinomycetota</taxon>
        <taxon>Actinomycetes</taxon>
        <taxon>Kitasatosporales</taxon>
        <taxon>Streptomycetaceae</taxon>
        <taxon>Streptomyces</taxon>
    </lineage>
</organism>
<evidence type="ECO:0008006" key="3">
    <source>
        <dbReference type="Google" id="ProtNLM"/>
    </source>
</evidence>
<evidence type="ECO:0000313" key="2">
    <source>
        <dbReference type="Proteomes" id="UP000322927"/>
    </source>
</evidence>
<dbReference type="AlphaFoldDB" id="A0A5P2C2B8"/>
<sequence length="109" mass="12498">MSVPDLSVDITLLKSTEKQLHSIKNEFDGIDEWKKELRGVVGEERMVEAMSTFVDNWDRHRGKLVEQIEEIGGWVESTRKTFEKADLDLAEAARKRKKERHKSGAGEGE</sequence>